<dbReference type="PANTHER" id="PTHR34067">
    <property type="entry name" value="OS04G0193200 PROTEIN"/>
    <property type="match status" value="1"/>
</dbReference>
<dbReference type="EMBL" id="JAPFFJ010000010">
    <property type="protein sequence ID" value="KAJ6417708.1"/>
    <property type="molecule type" value="Genomic_DNA"/>
</dbReference>
<reference evidence="2 3" key="1">
    <citation type="journal article" date="2023" name="Int. J. Mol. Sci.">
        <title>De Novo Assembly and Annotation of 11 Diverse Shrub Willow (Salix) Genomes Reveals Novel Gene Organization in Sex-Linked Regions.</title>
        <authorList>
            <person name="Hyden B."/>
            <person name="Feng K."/>
            <person name="Yates T.B."/>
            <person name="Jawdy S."/>
            <person name="Cereghino C."/>
            <person name="Smart L.B."/>
            <person name="Muchero W."/>
        </authorList>
    </citation>
    <scope>NUCLEOTIDE SEQUENCE [LARGE SCALE GENOMIC DNA]</scope>
    <source>
        <tissue evidence="2">Shoot tip</tissue>
    </source>
</reference>
<sequence>MVTVFGLQHLNQLHKFYFPPSGGCRFNSKIEVSRYLNGSHPNSEQKERSNDRRHSNEVVIEKTVPEGLPLGWTKEIKVTKKGGRIRRDLLSALLKSNCWFKLLFPCHVHSPAVSEQQGLEVHKKQNPVIGDQSLKSWEIAKDDQILTSVSSGECIAGYGRTSDQCMSAAKRQNVKVDGIQSSIVSDQSPNTSPYPRNKSWRSAEHQVKLTPISTISDQSLKSCEIAKDEQMLNSASTGECIVISKHTSGGVGTESSSSEIS</sequence>
<evidence type="ECO:0000256" key="1">
    <source>
        <dbReference type="SAM" id="MobiDB-lite"/>
    </source>
</evidence>
<evidence type="ECO:0000313" key="2">
    <source>
        <dbReference type="EMBL" id="KAJ6417708.1"/>
    </source>
</evidence>
<evidence type="ECO:0000313" key="3">
    <source>
        <dbReference type="Proteomes" id="UP001162972"/>
    </source>
</evidence>
<dbReference type="Proteomes" id="UP001162972">
    <property type="component" value="Chromosome 12"/>
</dbReference>
<protein>
    <recommendedName>
        <fullName evidence="4">MBD domain-containing protein</fullName>
    </recommendedName>
</protein>
<comment type="caution">
    <text evidence="2">The sequence shown here is derived from an EMBL/GenBank/DDBJ whole genome shotgun (WGS) entry which is preliminary data.</text>
</comment>
<accession>A0AAD6K6S8</accession>
<feature type="region of interest" description="Disordered" evidence="1">
    <location>
        <begin position="180"/>
        <end position="205"/>
    </location>
</feature>
<dbReference type="PANTHER" id="PTHR34067:SF24">
    <property type="entry name" value="METHYL-CPG-BINDING DOMAIN-CONTAINING PROTEIN 13"/>
    <property type="match status" value="1"/>
</dbReference>
<organism evidence="2 3">
    <name type="scientific">Salix udensis</name>
    <dbReference type="NCBI Taxonomy" id="889485"/>
    <lineage>
        <taxon>Eukaryota</taxon>
        <taxon>Viridiplantae</taxon>
        <taxon>Streptophyta</taxon>
        <taxon>Embryophyta</taxon>
        <taxon>Tracheophyta</taxon>
        <taxon>Spermatophyta</taxon>
        <taxon>Magnoliopsida</taxon>
        <taxon>eudicotyledons</taxon>
        <taxon>Gunneridae</taxon>
        <taxon>Pentapetalae</taxon>
        <taxon>rosids</taxon>
        <taxon>fabids</taxon>
        <taxon>Malpighiales</taxon>
        <taxon>Salicaceae</taxon>
        <taxon>Saliceae</taxon>
        <taxon>Salix</taxon>
    </lineage>
</organism>
<dbReference type="InterPro" id="IPR038945">
    <property type="entry name" value="MBD13-like"/>
</dbReference>
<dbReference type="AlphaFoldDB" id="A0AAD6K6S8"/>
<name>A0AAD6K6S8_9ROSI</name>
<proteinExistence type="predicted"/>
<gene>
    <name evidence="2" type="ORF">OIU84_001145</name>
</gene>
<keyword evidence="3" id="KW-1185">Reference proteome</keyword>
<evidence type="ECO:0008006" key="4">
    <source>
        <dbReference type="Google" id="ProtNLM"/>
    </source>
</evidence>
<feature type="compositionally biased region" description="Polar residues" evidence="1">
    <location>
        <begin position="180"/>
        <end position="194"/>
    </location>
</feature>